<dbReference type="RefSeq" id="WP_142086001.1">
    <property type="nucleotide sequence ID" value="NZ_VFPT01000006.1"/>
</dbReference>
<evidence type="ECO:0008006" key="3">
    <source>
        <dbReference type="Google" id="ProtNLM"/>
    </source>
</evidence>
<dbReference type="SUPFAM" id="SSF52540">
    <property type="entry name" value="P-loop containing nucleoside triphosphate hydrolases"/>
    <property type="match status" value="1"/>
</dbReference>
<dbReference type="Proteomes" id="UP000320582">
    <property type="component" value="Unassembled WGS sequence"/>
</dbReference>
<sequence length="283" mass="32552">MKPLDSRTFDRLSGKRIALIGMSGVGKTHLSRLLRDTRRWYHYSVDYRLGKAYLASHIDDDLRARAMQDPVLGPLLLVDALTLRAKFSIDNLDVMSGYLGKIGDPRKGGLTRAEFLERQRIHRNAEQAAMQDTASFVRRSETVYGYPSFTCDTSGSFCSVVDPWDPNDPILSDLAATHIIVYLEAGAEDEERLIARFKHRPKPIYYSDAFFSQCERDYLCEDKNWDSVDPDAFAIWAYERLLTFRRPRYEAIADRWGYRVKAEELARVSSEQEILDVLRAHIS</sequence>
<comment type="caution">
    <text evidence="1">The sequence shown here is derived from an EMBL/GenBank/DDBJ whole genome shotgun (WGS) entry which is preliminary data.</text>
</comment>
<accession>A0A543K3I1</accession>
<gene>
    <name evidence="1" type="ORF">BD293_4666</name>
</gene>
<dbReference type="Gene3D" id="3.40.50.300">
    <property type="entry name" value="P-loop containing nucleotide triphosphate hydrolases"/>
    <property type="match status" value="1"/>
</dbReference>
<evidence type="ECO:0000313" key="2">
    <source>
        <dbReference type="Proteomes" id="UP000320582"/>
    </source>
</evidence>
<dbReference type="AlphaFoldDB" id="A0A543K3I1"/>
<organism evidence="1 2">
    <name type="scientific">Roseinatronobacter monicus</name>
    <dbReference type="NCBI Taxonomy" id="393481"/>
    <lineage>
        <taxon>Bacteria</taxon>
        <taxon>Pseudomonadati</taxon>
        <taxon>Pseudomonadota</taxon>
        <taxon>Alphaproteobacteria</taxon>
        <taxon>Rhodobacterales</taxon>
        <taxon>Paracoccaceae</taxon>
        <taxon>Roseinatronobacter</taxon>
    </lineage>
</organism>
<dbReference type="InterPro" id="IPR027417">
    <property type="entry name" value="P-loop_NTPase"/>
</dbReference>
<proteinExistence type="predicted"/>
<keyword evidence="2" id="KW-1185">Reference proteome</keyword>
<dbReference type="EMBL" id="VFPT01000006">
    <property type="protein sequence ID" value="TQM89636.1"/>
    <property type="molecule type" value="Genomic_DNA"/>
</dbReference>
<evidence type="ECO:0000313" key="1">
    <source>
        <dbReference type="EMBL" id="TQM89636.1"/>
    </source>
</evidence>
<dbReference type="OrthoDB" id="9777291at2"/>
<name>A0A543K3I1_9RHOB</name>
<protein>
    <recommendedName>
        <fullName evidence="3">ATPase</fullName>
    </recommendedName>
</protein>
<reference evidence="1 2" key="1">
    <citation type="submission" date="2019-06" db="EMBL/GenBank/DDBJ databases">
        <title>Genomic Encyclopedia of Archaeal and Bacterial Type Strains, Phase II (KMG-II): from individual species to whole genera.</title>
        <authorList>
            <person name="Goeker M."/>
        </authorList>
    </citation>
    <scope>NUCLEOTIDE SEQUENCE [LARGE SCALE GENOMIC DNA]</scope>
    <source>
        <strain evidence="1 2">DSM 18423</strain>
    </source>
</reference>